<evidence type="ECO:0000313" key="2">
    <source>
        <dbReference type="Proteomes" id="UP000184268"/>
    </source>
</evidence>
<reference evidence="2" key="1">
    <citation type="submission" date="2016-11" db="EMBL/GenBank/DDBJ databases">
        <authorList>
            <person name="Varghese N."/>
            <person name="Submissions S."/>
        </authorList>
    </citation>
    <scope>NUCLEOTIDE SEQUENCE [LARGE SCALE GENOMIC DNA]</scope>
    <source>
        <strain evidence="2">DSM 16917</strain>
    </source>
</reference>
<dbReference type="Proteomes" id="UP000184268">
    <property type="component" value="Unassembled WGS sequence"/>
</dbReference>
<dbReference type="PANTHER" id="PTHR46580:SF4">
    <property type="entry name" value="ATP_GTP-BINDING PROTEIN"/>
    <property type="match status" value="1"/>
</dbReference>
<evidence type="ECO:0000313" key="1">
    <source>
        <dbReference type="EMBL" id="SHH32179.1"/>
    </source>
</evidence>
<dbReference type="EMBL" id="FQXG01000002">
    <property type="protein sequence ID" value="SHH32179.1"/>
    <property type="molecule type" value="Genomic_DNA"/>
</dbReference>
<keyword evidence="2" id="KW-1185">Reference proteome</keyword>
<dbReference type="SUPFAM" id="SSF69318">
    <property type="entry name" value="Integrin alpha N-terminal domain"/>
    <property type="match status" value="1"/>
</dbReference>
<dbReference type="PANTHER" id="PTHR46580">
    <property type="entry name" value="SENSOR KINASE-RELATED"/>
    <property type="match status" value="1"/>
</dbReference>
<gene>
    <name evidence="1" type="ORF">SAMN02745129_1831</name>
</gene>
<accession>A0A1M5S162</accession>
<organism evidence="1 2">
    <name type="scientific">Ferrimonas marina</name>
    <dbReference type="NCBI Taxonomy" id="299255"/>
    <lineage>
        <taxon>Bacteria</taxon>
        <taxon>Pseudomonadati</taxon>
        <taxon>Pseudomonadota</taxon>
        <taxon>Gammaproteobacteria</taxon>
        <taxon>Alteromonadales</taxon>
        <taxon>Ferrimonadaceae</taxon>
        <taxon>Ferrimonas</taxon>
    </lineage>
</organism>
<name>A0A1M5S162_9GAMM</name>
<dbReference type="InterPro" id="IPR028994">
    <property type="entry name" value="Integrin_alpha_N"/>
</dbReference>
<sequence>MTENIDGLWYIEYENCLETIQFDDDGTFRLDSGEFYAHGDYQFEQTVSAGDRHRLDLKLTQWNGGEDCIIEPGTIEREVTAHISFPNGMTMTWYEDEETESAVGSYTRDNPLQLDQTEITVTGEETIQLAIQGKFAPAVNPKLLYGPDGASLNEKGEVIWAAKTPLFGPQQFRLGVSSDDSLSSAELVLTVQPPQAKLPTTRVTPQINHRAHSIFVGDFVGNGKKQVLLSGAQRQLTILEYQGGDYRQIWSYPFDFETIYGDILVQTIDLDGDGKSEILLRNQEGIYLITDLNEPATLLLPLEDSAFGHFEIATHKDSSHSLVVGEGYKLQVWSLEELTLSHEFSVNSNGLFQLGDVVGDQQLEAVFANGQVYRLADGNLLWHHSEEFGKQLVLADASGNGRLDIIGAPDWGDIVIYDALQQSAVQTIPGYNNCGLQTADLTGNGDLEIVIGFCQAGTAKAFVKGTDGYSELWHKEDALRGRDIQSITVADSNSDGEQELLWGSDSKRLSIFKQISSPELAWSTGSSPKAESFMAAGWGQIRPGYEAAVFITPRSHFPITPDDPHSREGQRYIQMNEQGELTFSGPLGDSWDDLLAGKLADIDHDGFTELVFAHGENYDSQVLAHEVDSNTVRYSEPLSSYSKISHILLHDLNNDGFMDAIVAGEKTIRFIDIKNHVELGRYEFPDNISAIALQTVGEEIQIAVSLYYSNLMMLSGQSGSYRQSANLNNRTCEQLAFKGGQLICAQGSVIYRFDAGLSPISETDFRTVQLGDIRKIIPLEHGNLILAATLNEQYKIVEVNEAAQKVIWQSPPLLGRVLSDSMHLIKSEEGRHRLQIGTESAMYLTH</sequence>
<proteinExistence type="predicted"/>
<protein>
    <recommendedName>
        <fullName evidence="3">Repeat domain-containing protein</fullName>
    </recommendedName>
</protein>
<evidence type="ECO:0008006" key="3">
    <source>
        <dbReference type="Google" id="ProtNLM"/>
    </source>
</evidence>
<dbReference type="AlphaFoldDB" id="A0A1M5S162"/>
<dbReference type="STRING" id="299255.SAMN02745129_1831"/>